<feature type="compositionally biased region" description="Pro residues" evidence="1">
    <location>
        <begin position="103"/>
        <end position="112"/>
    </location>
</feature>
<feature type="region of interest" description="Disordered" evidence="1">
    <location>
        <begin position="100"/>
        <end position="140"/>
    </location>
</feature>
<dbReference type="EMBL" id="MU003703">
    <property type="protein sequence ID" value="KAF2808316.1"/>
    <property type="molecule type" value="Genomic_DNA"/>
</dbReference>
<dbReference type="RefSeq" id="XP_033575280.1">
    <property type="nucleotide sequence ID" value="XM_033720251.1"/>
</dbReference>
<proteinExistence type="predicted"/>
<protein>
    <submittedName>
        <fullName evidence="2 4">Uncharacterized protein</fullName>
    </submittedName>
</protein>
<name>A0A6A6YHL6_9PEZI</name>
<evidence type="ECO:0000313" key="4">
    <source>
        <dbReference type="RefSeq" id="XP_033575280.1"/>
    </source>
</evidence>
<dbReference type="AlphaFoldDB" id="A0A6A6YHL6"/>
<keyword evidence="3" id="KW-1185">Reference proteome</keyword>
<dbReference type="GeneID" id="54461144"/>
<evidence type="ECO:0000313" key="3">
    <source>
        <dbReference type="Proteomes" id="UP000504636"/>
    </source>
</evidence>
<reference evidence="4" key="2">
    <citation type="submission" date="2020-04" db="EMBL/GenBank/DDBJ databases">
        <authorList>
            <consortium name="NCBI Genome Project"/>
        </authorList>
    </citation>
    <scope>NUCLEOTIDE SEQUENCE</scope>
    <source>
        <strain evidence="4">CBS 304.34</strain>
    </source>
</reference>
<gene>
    <name evidence="2 4" type="ORF">BDZ99DRAFT_464192</name>
</gene>
<dbReference type="Proteomes" id="UP000504636">
    <property type="component" value="Unplaced"/>
</dbReference>
<reference evidence="2 4" key="1">
    <citation type="journal article" date="2020" name="Stud. Mycol.">
        <title>101 Dothideomycetes genomes: a test case for predicting lifestyles and emergence of pathogens.</title>
        <authorList>
            <person name="Haridas S."/>
            <person name="Albert R."/>
            <person name="Binder M."/>
            <person name="Bloem J."/>
            <person name="Labutti K."/>
            <person name="Salamov A."/>
            <person name="Andreopoulos B."/>
            <person name="Baker S."/>
            <person name="Barry K."/>
            <person name="Bills G."/>
            <person name="Bluhm B."/>
            <person name="Cannon C."/>
            <person name="Castanera R."/>
            <person name="Culley D."/>
            <person name="Daum C."/>
            <person name="Ezra D."/>
            <person name="Gonzalez J."/>
            <person name="Henrissat B."/>
            <person name="Kuo A."/>
            <person name="Liang C."/>
            <person name="Lipzen A."/>
            <person name="Lutzoni F."/>
            <person name="Magnuson J."/>
            <person name="Mondo S."/>
            <person name="Nolan M."/>
            <person name="Ohm R."/>
            <person name="Pangilinan J."/>
            <person name="Park H.-J."/>
            <person name="Ramirez L."/>
            <person name="Alfaro M."/>
            <person name="Sun H."/>
            <person name="Tritt A."/>
            <person name="Yoshinaga Y."/>
            <person name="Zwiers L.-H."/>
            <person name="Turgeon B."/>
            <person name="Goodwin S."/>
            <person name="Spatafora J."/>
            <person name="Crous P."/>
            <person name="Grigoriev I."/>
        </authorList>
    </citation>
    <scope>NUCLEOTIDE SEQUENCE</scope>
    <source>
        <strain evidence="2 4">CBS 304.34</strain>
    </source>
</reference>
<reference evidence="4" key="3">
    <citation type="submission" date="2025-04" db="UniProtKB">
        <authorList>
            <consortium name="RefSeq"/>
        </authorList>
    </citation>
    <scope>IDENTIFICATION</scope>
    <source>
        <strain evidence="4">CBS 304.34</strain>
    </source>
</reference>
<evidence type="ECO:0000256" key="1">
    <source>
        <dbReference type="SAM" id="MobiDB-lite"/>
    </source>
</evidence>
<accession>A0A6A6YHL6</accession>
<evidence type="ECO:0000313" key="2">
    <source>
        <dbReference type="EMBL" id="KAF2808316.1"/>
    </source>
</evidence>
<sequence length="208" mass="23419">MLNETSNPDGAHRLRQCLGYESVDQTRGYQGLYPASFWNGGRAELRHARRTTFSNEAVWFHLRHLGRIILNHQNIGLQSVLTTTAIISFPRLWISPSSRPIANPHPSPPPLPKSHHTFRTEPTGLTPHTAKPSTQARPARLHTRGGAYFSLSGARKPATRKRFRGLKDLASNTSIVPLTRSLARFPRIRILEAKPNNVARVNPRGYMR</sequence>
<organism evidence="2">
    <name type="scientific">Mytilinidion resinicola</name>
    <dbReference type="NCBI Taxonomy" id="574789"/>
    <lineage>
        <taxon>Eukaryota</taxon>
        <taxon>Fungi</taxon>
        <taxon>Dikarya</taxon>
        <taxon>Ascomycota</taxon>
        <taxon>Pezizomycotina</taxon>
        <taxon>Dothideomycetes</taxon>
        <taxon>Pleosporomycetidae</taxon>
        <taxon>Mytilinidiales</taxon>
        <taxon>Mytilinidiaceae</taxon>
        <taxon>Mytilinidion</taxon>
    </lineage>
</organism>